<keyword evidence="3 8" id="KW-0547">Nucleotide-binding</keyword>
<dbReference type="GO" id="GO:0043023">
    <property type="term" value="F:ribosomal large subunit binding"/>
    <property type="evidence" value="ECO:0007669"/>
    <property type="project" value="UniProtKB-UniRule"/>
</dbReference>
<evidence type="ECO:0000256" key="7">
    <source>
        <dbReference type="ARBA" id="ARBA00023125"/>
    </source>
</evidence>
<dbReference type="HAMAP" id="MF_00092">
    <property type="entry name" value="MutS2"/>
    <property type="match status" value="1"/>
</dbReference>
<proteinExistence type="inferred from homology"/>
<keyword evidence="2 8" id="KW-0699">rRNA-binding</keyword>
<dbReference type="SMART" id="SM00533">
    <property type="entry name" value="MUTSd"/>
    <property type="match status" value="1"/>
</dbReference>
<dbReference type="SUPFAM" id="SSF52540">
    <property type="entry name" value="P-loop containing nucleoside triphosphate hydrolases"/>
    <property type="match status" value="1"/>
</dbReference>
<dbReference type="InterPro" id="IPR000432">
    <property type="entry name" value="DNA_mismatch_repair_MutS_C"/>
</dbReference>
<dbReference type="Gene3D" id="3.30.1370.110">
    <property type="match status" value="1"/>
</dbReference>
<evidence type="ECO:0000256" key="6">
    <source>
        <dbReference type="ARBA" id="ARBA00022884"/>
    </source>
</evidence>
<dbReference type="Pfam" id="PF00488">
    <property type="entry name" value="MutS_V"/>
    <property type="match status" value="1"/>
</dbReference>
<comment type="similarity">
    <text evidence="8">Belongs to the DNA mismatch repair MutS family. MutS2 subfamily.</text>
</comment>
<dbReference type="Gene3D" id="3.40.50.300">
    <property type="entry name" value="P-loop containing nucleotide triphosphate hydrolases"/>
    <property type="match status" value="1"/>
</dbReference>
<keyword evidence="7 8" id="KW-0238">DNA-binding</keyword>
<dbReference type="GO" id="GO:0006298">
    <property type="term" value="P:mismatch repair"/>
    <property type="evidence" value="ECO:0007669"/>
    <property type="project" value="InterPro"/>
</dbReference>
<dbReference type="EMBL" id="DVHB01000062">
    <property type="protein sequence ID" value="HIR39424.1"/>
    <property type="molecule type" value="Genomic_DNA"/>
</dbReference>
<dbReference type="SUPFAM" id="SSF48334">
    <property type="entry name" value="DNA repair protein MutS, domain III"/>
    <property type="match status" value="1"/>
</dbReference>
<dbReference type="SMART" id="SM00534">
    <property type="entry name" value="MUTSac"/>
    <property type="match status" value="1"/>
</dbReference>
<dbReference type="GO" id="GO:0005524">
    <property type="term" value="F:ATP binding"/>
    <property type="evidence" value="ECO:0007669"/>
    <property type="project" value="UniProtKB-UniRule"/>
</dbReference>
<dbReference type="Pfam" id="PF01713">
    <property type="entry name" value="Smr"/>
    <property type="match status" value="1"/>
</dbReference>
<accession>A0A9D1AG79</accession>
<keyword evidence="5 8" id="KW-0067">ATP-binding</keyword>
<dbReference type="PROSITE" id="PS50828">
    <property type="entry name" value="SMR"/>
    <property type="match status" value="1"/>
</dbReference>
<feature type="domain" description="Smr" evidence="10">
    <location>
        <begin position="714"/>
        <end position="789"/>
    </location>
</feature>
<keyword evidence="8 11" id="KW-0255">Endonuclease</keyword>
<evidence type="ECO:0000256" key="5">
    <source>
        <dbReference type="ARBA" id="ARBA00022840"/>
    </source>
</evidence>
<feature type="coiled-coil region" evidence="9">
    <location>
        <begin position="523"/>
        <end position="601"/>
    </location>
</feature>
<dbReference type="SMART" id="SM00463">
    <property type="entry name" value="SMR"/>
    <property type="match status" value="1"/>
</dbReference>
<evidence type="ECO:0000256" key="8">
    <source>
        <dbReference type="HAMAP-Rule" id="MF_00092"/>
    </source>
</evidence>
<dbReference type="GO" id="GO:0140664">
    <property type="term" value="F:ATP-dependent DNA damage sensor activity"/>
    <property type="evidence" value="ECO:0007669"/>
    <property type="project" value="InterPro"/>
</dbReference>
<dbReference type="InterPro" id="IPR007696">
    <property type="entry name" value="DNA_mismatch_repair_MutS_core"/>
</dbReference>
<keyword evidence="9" id="KW-0175">Coiled coil</keyword>
<comment type="function">
    <text evidence="8">Acts as a ribosome collision sensor, splitting the ribosome into its 2 subunits. Detects stalled/collided 70S ribosomes which it binds and splits by an ATP-hydrolysis driven conformational change. Acts upstream of the ribosome quality control system (RQC), a ribosome-associated complex that mediates the extraction of incompletely synthesized nascent chains from stalled ribosomes and their subsequent degradation. Probably generates substrates for RQC.</text>
</comment>
<evidence type="ECO:0000256" key="4">
    <source>
        <dbReference type="ARBA" id="ARBA00022801"/>
    </source>
</evidence>
<keyword evidence="4 8" id="KW-0378">Hydrolase</keyword>
<reference evidence="11" key="1">
    <citation type="submission" date="2020-10" db="EMBL/GenBank/DDBJ databases">
        <authorList>
            <person name="Gilroy R."/>
        </authorList>
    </citation>
    <scope>NUCLEOTIDE SEQUENCE</scope>
    <source>
        <strain evidence="11">ChiW25-3613</strain>
    </source>
</reference>
<reference evidence="11" key="2">
    <citation type="journal article" date="2021" name="PeerJ">
        <title>Extensive microbial diversity within the chicken gut microbiome revealed by metagenomics and culture.</title>
        <authorList>
            <person name="Gilroy R."/>
            <person name="Ravi A."/>
            <person name="Getino M."/>
            <person name="Pursley I."/>
            <person name="Horton D.L."/>
            <person name="Alikhan N.F."/>
            <person name="Baker D."/>
            <person name="Gharbi K."/>
            <person name="Hall N."/>
            <person name="Watson M."/>
            <person name="Adriaenssens E.M."/>
            <person name="Foster-Nyarko E."/>
            <person name="Jarju S."/>
            <person name="Secka A."/>
            <person name="Antonio M."/>
            <person name="Oren A."/>
            <person name="Chaudhuri R.R."/>
            <person name="La Ragione R."/>
            <person name="Hildebrand F."/>
            <person name="Pallen M.J."/>
        </authorList>
    </citation>
    <scope>NUCLEOTIDE SEQUENCE</scope>
    <source>
        <strain evidence="11">ChiW25-3613</strain>
    </source>
</reference>
<dbReference type="GO" id="GO:0030983">
    <property type="term" value="F:mismatched DNA binding"/>
    <property type="evidence" value="ECO:0007669"/>
    <property type="project" value="InterPro"/>
</dbReference>
<dbReference type="GO" id="GO:0004519">
    <property type="term" value="F:endonuclease activity"/>
    <property type="evidence" value="ECO:0007669"/>
    <property type="project" value="UniProtKB-UniRule"/>
</dbReference>
<dbReference type="Proteomes" id="UP000824179">
    <property type="component" value="Unassembled WGS sequence"/>
</dbReference>
<dbReference type="PANTHER" id="PTHR48466:SF2">
    <property type="entry name" value="OS10G0509000 PROTEIN"/>
    <property type="match status" value="1"/>
</dbReference>
<dbReference type="PIRSF" id="PIRSF005814">
    <property type="entry name" value="MutS_YshD"/>
    <property type="match status" value="1"/>
</dbReference>
<dbReference type="FunFam" id="3.40.50.300:FF:000830">
    <property type="entry name" value="Endonuclease MutS2"/>
    <property type="match status" value="1"/>
</dbReference>
<comment type="function">
    <text evidence="8">Endonuclease that is involved in the suppression of homologous recombination and thus may have a key role in the control of bacterial genetic diversity.</text>
</comment>
<feature type="binding site" evidence="8">
    <location>
        <begin position="332"/>
        <end position="339"/>
    </location>
    <ligand>
        <name>ATP</name>
        <dbReference type="ChEBI" id="CHEBI:30616"/>
    </ligand>
</feature>
<dbReference type="InterPro" id="IPR005747">
    <property type="entry name" value="MutS2"/>
</dbReference>
<dbReference type="GO" id="GO:0072344">
    <property type="term" value="P:rescue of stalled ribosome"/>
    <property type="evidence" value="ECO:0007669"/>
    <property type="project" value="UniProtKB-UniRule"/>
</dbReference>
<organism evidence="11 12">
    <name type="scientific">Candidatus Coproplasma stercoripullorum</name>
    <dbReference type="NCBI Taxonomy" id="2840751"/>
    <lineage>
        <taxon>Bacteria</taxon>
        <taxon>Bacillati</taxon>
        <taxon>Bacillota</taxon>
        <taxon>Clostridia</taxon>
        <taxon>Eubacteriales</taxon>
        <taxon>Candidatus Coproplasma</taxon>
    </lineage>
</organism>
<dbReference type="NCBIfam" id="TIGR01069">
    <property type="entry name" value="mutS2"/>
    <property type="match status" value="1"/>
</dbReference>
<evidence type="ECO:0000256" key="9">
    <source>
        <dbReference type="SAM" id="Coils"/>
    </source>
</evidence>
<evidence type="ECO:0000256" key="3">
    <source>
        <dbReference type="ARBA" id="ARBA00022741"/>
    </source>
</evidence>
<dbReference type="InterPro" id="IPR046893">
    <property type="entry name" value="MSSS"/>
</dbReference>
<keyword evidence="1 8" id="KW-0540">Nuclease</keyword>
<dbReference type="SUPFAM" id="SSF160443">
    <property type="entry name" value="SMR domain-like"/>
    <property type="match status" value="1"/>
</dbReference>
<dbReference type="GO" id="GO:0016887">
    <property type="term" value="F:ATP hydrolysis activity"/>
    <property type="evidence" value="ECO:0007669"/>
    <property type="project" value="InterPro"/>
</dbReference>
<keyword evidence="6 8" id="KW-0694">RNA-binding</keyword>
<dbReference type="Pfam" id="PF20297">
    <property type="entry name" value="MSSS"/>
    <property type="match status" value="1"/>
</dbReference>
<dbReference type="GO" id="GO:0019843">
    <property type="term" value="F:rRNA binding"/>
    <property type="evidence" value="ECO:0007669"/>
    <property type="project" value="UniProtKB-UniRule"/>
</dbReference>
<dbReference type="AlphaFoldDB" id="A0A9D1AG79"/>
<dbReference type="PANTHER" id="PTHR48466">
    <property type="entry name" value="OS10G0509000 PROTEIN-RELATED"/>
    <property type="match status" value="1"/>
</dbReference>
<evidence type="ECO:0000256" key="2">
    <source>
        <dbReference type="ARBA" id="ARBA00022730"/>
    </source>
</evidence>
<name>A0A9D1AG79_9FIRM</name>
<dbReference type="InterPro" id="IPR045076">
    <property type="entry name" value="MutS"/>
</dbReference>
<gene>
    <name evidence="8" type="primary">mutS2</name>
    <name evidence="8" type="synonym">rqcU</name>
    <name evidence="11" type="ORF">IAB90_03480</name>
</gene>
<comment type="subunit">
    <text evidence="8">Homodimer. Binds to stalled ribosomes, contacting rRNA.</text>
</comment>
<dbReference type="InterPro" id="IPR027417">
    <property type="entry name" value="P-loop_NTPase"/>
</dbReference>
<dbReference type="EC" id="3.6.4.-" evidence="8"/>
<evidence type="ECO:0000256" key="1">
    <source>
        <dbReference type="ARBA" id="ARBA00022722"/>
    </source>
</evidence>
<protein>
    <recommendedName>
        <fullName evidence="8">Endonuclease MutS2</fullName>
        <ecNumber evidence="8">3.1.-.-</ecNumber>
    </recommendedName>
    <alternativeName>
        <fullName evidence="8">Ribosome-associated protein quality control-upstream factor</fullName>
        <shortName evidence="8">RQC-upstream factor</shortName>
        <shortName evidence="8">RqcU</shortName>
        <ecNumber evidence="8">3.6.4.-</ecNumber>
    </alternativeName>
</protein>
<dbReference type="InterPro" id="IPR036063">
    <property type="entry name" value="Smr_dom_sf"/>
</dbReference>
<comment type="caution">
    <text evidence="11">The sequence shown here is derived from an EMBL/GenBank/DDBJ whole genome shotgun (WGS) entry which is preliminary data.</text>
</comment>
<evidence type="ECO:0000259" key="10">
    <source>
        <dbReference type="PROSITE" id="PS50828"/>
    </source>
</evidence>
<evidence type="ECO:0000313" key="12">
    <source>
        <dbReference type="Proteomes" id="UP000824179"/>
    </source>
</evidence>
<evidence type="ECO:0000313" key="11">
    <source>
        <dbReference type="EMBL" id="HIR39424.1"/>
    </source>
</evidence>
<dbReference type="InterPro" id="IPR036187">
    <property type="entry name" value="DNA_mismatch_repair_MutS_sf"/>
</dbReference>
<dbReference type="EC" id="3.1.-.-" evidence="8"/>
<dbReference type="InterPro" id="IPR002625">
    <property type="entry name" value="Smr_dom"/>
</dbReference>
<dbReference type="GO" id="GO:0045910">
    <property type="term" value="P:negative regulation of DNA recombination"/>
    <property type="evidence" value="ECO:0007669"/>
    <property type="project" value="InterPro"/>
</dbReference>
<sequence length="789" mass="86951">MNSQFFEKLELNKVLAKCAEYAALGSAKSLIASCAPSSDLEEVRERLARTEEADKLLFRAGVSGIEFFDDVDELLARAKKGSALSCGELRQVNALNHSARIAQNSVFSLADEDIVLLKADCSRLYYDQRLEDDVTFAIISDTELSDHASEKLFDIRTKIKSLNARIRTKLTEYITGPTAAFLQDATVTMRNDRFVIPVKAEYKNRVRGFVHDRSQTGATFFIEPEYVLEMNNELIALSIDEREEIERILKSLSSRFGAIADKLKADEEILAELDCCYARAQYAYALKAVKPNANRRGYINIIKGRHPLIDKNKIVPVSVELGGDYNFLLLSGANTGGKTVTLKMVGLFCLMAACGLYIPAAEGSSVGVFDNVFCDLGDSQSIEESLSTFSSHIKNIIEIVNGVSSSSLVLIDEPGGGTNPDEGQALARAVVEKLLSTDCRGIVTTHFTALKEFAFGAKGIENASMEFDSATLKPLYKIKIGMPGSSNALAICRRMGLPEDILDKAVSYLSEGGRAFENIVRKAEDSRVQAEQLVAENEALRAELKKKIALAETRADELERERAKLFNNAKAESRRIINERAAEAEELLAEIEEIFKKSELSEADLIEARTLKNKIKDAAFKSEESPERQTPYSPAAKDNLHVGDRVFIKPMQTEGDVLFFSPGKGEAEVACGSMKLRCKLADLLVIGSDRHKSKAAGNVRVVRKIAPSVPVLEINVLGLTVEEALYEVDNFIDKAVTDNLEEVKIIHGVGTGRLRKAIWEHLKRHKNVGSLRLGKYGEGETGVTFVKLK</sequence>